<proteinExistence type="predicted"/>
<sequence>MTNPTVIQNATIHDVADYFLDKGNMGTEEAITHLKLQKLVYYAQAWYVALNYGKKLFDSRIEAWMHGPVCPELYNEYRNYGYKEIERPTSSPEFIDGITEVLESVWEVFGSYDGKFLEELTHSEDPWINARKGLPENATSNKEIKIDDMKNFYSDYLN</sequence>
<reference evidence="3" key="1">
    <citation type="journal article" date="2019" name="Int. J. Syst. Evol. Microbiol.">
        <title>The Global Catalogue of Microorganisms (GCM) 10K type strain sequencing project: providing services to taxonomists for standard genome sequencing and annotation.</title>
        <authorList>
            <consortium name="The Broad Institute Genomics Platform"/>
            <consortium name="The Broad Institute Genome Sequencing Center for Infectious Disease"/>
            <person name="Wu L."/>
            <person name="Ma J."/>
        </authorList>
    </citation>
    <scope>NUCLEOTIDE SEQUENCE [LARGE SCALE GENOMIC DNA]</scope>
    <source>
        <strain evidence="3">CGMCC 4.1621</strain>
    </source>
</reference>
<evidence type="ECO:0000259" key="1">
    <source>
        <dbReference type="Pfam" id="PF13274"/>
    </source>
</evidence>
<dbReference type="Pfam" id="PF13274">
    <property type="entry name" value="SocA_Panacea"/>
    <property type="match status" value="1"/>
</dbReference>
<comment type="caution">
    <text evidence="2">The sequence shown here is derived from an EMBL/GenBank/DDBJ whole genome shotgun (WGS) entry which is preliminary data.</text>
</comment>
<keyword evidence="3" id="KW-1185">Reference proteome</keyword>
<protein>
    <submittedName>
        <fullName evidence="2">Panacea domain-containing protein</fullName>
    </submittedName>
</protein>
<feature type="domain" description="Antitoxin SocA-like Panacea" evidence="1">
    <location>
        <begin position="36"/>
        <end position="127"/>
    </location>
</feature>
<dbReference type="InterPro" id="IPR025272">
    <property type="entry name" value="SocA_Panacea"/>
</dbReference>
<organism evidence="2 3">
    <name type="scientific">Halobacillus seohaensis</name>
    <dbReference type="NCBI Taxonomy" id="447421"/>
    <lineage>
        <taxon>Bacteria</taxon>
        <taxon>Bacillati</taxon>
        <taxon>Bacillota</taxon>
        <taxon>Bacilli</taxon>
        <taxon>Bacillales</taxon>
        <taxon>Bacillaceae</taxon>
        <taxon>Halobacillus</taxon>
    </lineage>
</organism>
<dbReference type="EMBL" id="JBHSZV010000031">
    <property type="protein sequence ID" value="MFC7062628.1"/>
    <property type="molecule type" value="Genomic_DNA"/>
</dbReference>
<dbReference type="RefSeq" id="WP_390217126.1">
    <property type="nucleotide sequence ID" value="NZ_JBHSZV010000031.1"/>
</dbReference>
<name>A0ABW2EK01_9BACI</name>
<evidence type="ECO:0000313" key="3">
    <source>
        <dbReference type="Proteomes" id="UP001596410"/>
    </source>
</evidence>
<dbReference type="Proteomes" id="UP001596410">
    <property type="component" value="Unassembled WGS sequence"/>
</dbReference>
<evidence type="ECO:0000313" key="2">
    <source>
        <dbReference type="EMBL" id="MFC7062628.1"/>
    </source>
</evidence>
<gene>
    <name evidence="2" type="ORF">ACFQIC_12250</name>
</gene>
<accession>A0ABW2EK01</accession>